<dbReference type="SUPFAM" id="SSF54373">
    <property type="entry name" value="FAD-linked reductases, C-terminal domain"/>
    <property type="match status" value="1"/>
</dbReference>
<dbReference type="GO" id="GO:0044550">
    <property type="term" value="P:secondary metabolite biosynthetic process"/>
    <property type="evidence" value="ECO:0007669"/>
    <property type="project" value="TreeGrafter"/>
</dbReference>
<gene>
    <name evidence="5" type="primary">nahG</name>
    <name evidence="5" type="ORF">CLCR_04091</name>
</gene>
<dbReference type="InterPro" id="IPR051104">
    <property type="entry name" value="FAD_monoxygenase"/>
</dbReference>
<dbReference type="InterPro" id="IPR036188">
    <property type="entry name" value="FAD/NAD-bd_sf"/>
</dbReference>
<evidence type="ECO:0000313" key="6">
    <source>
        <dbReference type="Proteomes" id="UP000094526"/>
    </source>
</evidence>
<dbReference type="PANTHER" id="PTHR46720">
    <property type="entry name" value="HYDROXYLASE, PUTATIVE (AFU_ORTHOLOGUE AFUA_3G01460)-RELATED"/>
    <property type="match status" value="1"/>
</dbReference>
<dbReference type="Pfam" id="PF01494">
    <property type="entry name" value="FAD_binding_3"/>
    <property type="match status" value="1"/>
</dbReference>
<evidence type="ECO:0000256" key="1">
    <source>
        <dbReference type="ARBA" id="ARBA00022630"/>
    </source>
</evidence>
<comment type="caution">
    <text evidence="5">The sequence shown here is derived from an EMBL/GenBank/DDBJ whole genome shotgun (WGS) entry which is preliminary data.</text>
</comment>
<proteinExistence type="predicted"/>
<dbReference type="STRING" id="86049.A0A1C1CHU0"/>
<sequence length="475" mass="52244">MSRFWPKKPFSIAIVGGGLAGLSLARGLLRRGVSCQVFEGAPAFADIGAGLSFAVNSIEALRLVDPESYECFVKRCNEMSEKEDVYMTYRDGNAEDNHALTTLFCKGSGQQAVHRTLLVKTSHVSQDMVALMPEGTWHMDKRLVSIDENPSGGVTLTFDDGTMFDADAVVGADGIKSKTRQLLLGEDNPDAKPKYSGEFGYRSLVPMDKAVDVLGEDFAKNGNVNIADGALTTTYPVEKGTMLNVVAARDQPTWDDANWVVPANKQMVEEEFKSTGPQMQKVVSLLENPQKWSLWHHPAAATFYRGRFCIIGDAAHAATPHQGAGAGQAFEDALVLAKLLADENIKTADDIEQAFAAFDAIRRPRTLKIVDTSRENGEICMKKGETTGTDLQKIKNNLDKRFEWIWYDDLNGQVDEAKDKLKDLKGPENFDVDTRTPSQRELLDESTVEATYRPAILRNESLSQMGSMATSSLMV</sequence>
<dbReference type="Gene3D" id="3.50.50.60">
    <property type="entry name" value="FAD/NAD(P)-binding domain"/>
    <property type="match status" value="1"/>
</dbReference>
<name>A0A1C1CHU0_9EURO</name>
<keyword evidence="6" id="KW-1185">Reference proteome</keyword>
<evidence type="ECO:0000259" key="4">
    <source>
        <dbReference type="Pfam" id="PF01494"/>
    </source>
</evidence>
<keyword evidence="1" id="KW-0285">Flavoprotein</keyword>
<dbReference type="Proteomes" id="UP000094526">
    <property type="component" value="Unassembled WGS sequence"/>
</dbReference>
<keyword evidence="2" id="KW-0274">FAD</keyword>
<dbReference type="SUPFAM" id="SSF51905">
    <property type="entry name" value="FAD/NAD(P)-binding domain"/>
    <property type="match status" value="1"/>
</dbReference>
<dbReference type="GO" id="GO:0071949">
    <property type="term" value="F:FAD binding"/>
    <property type="evidence" value="ECO:0007669"/>
    <property type="project" value="InterPro"/>
</dbReference>
<evidence type="ECO:0000256" key="2">
    <source>
        <dbReference type="ARBA" id="ARBA00022827"/>
    </source>
</evidence>
<reference evidence="6" key="1">
    <citation type="submission" date="2015-07" db="EMBL/GenBank/DDBJ databases">
        <authorList>
            <person name="Teixeira M.M."/>
            <person name="Souza R.C."/>
            <person name="Almeida L.G."/>
            <person name="Vicente V.A."/>
            <person name="de Hoog S."/>
            <person name="Bocca A.L."/>
            <person name="de Almeida S.R."/>
            <person name="Vasconcelos A.T."/>
            <person name="Felipe M.S."/>
        </authorList>
    </citation>
    <scope>NUCLEOTIDE SEQUENCE [LARGE SCALE GENOMIC DNA]</scope>
    <source>
        <strain evidence="6">KSF</strain>
    </source>
</reference>
<dbReference type="PRINTS" id="PR00420">
    <property type="entry name" value="RNGMNOXGNASE"/>
</dbReference>
<evidence type="ECO:0000256" key="3">
    <source>
        <dbReference type="ARBA" id="ARBA00023002"/>
    </source>
</evidence>
<dbReference type="eggNOG" id="KOG2614">
    <property type="taxonomic scope" value="Eukaryota"/>
</dbReference>
<dbReference type="OrthoDB" id="417877at2759"/>
<accession>A0A1C1CHU0</accession>
<protein>
    <submittedName>
        <fullName evidence="5">Salicylate hydroxylase</fullName>
    </submittedName>
</protein>
<feature type="domain" description="FAD-binding" evidence="4">
    <location>
        <begin position="12"/>
        <end position="372"/>
    </location>
</feature>
<organism evidence="5 6">
    <name type="scientific">Cladophialophora carrionii</name>
    <dbReference type="NCBI Taxonomy" id="86049"/>
    <lineage>
        <taxon>Eukaryota</taxon>
        <taxon>Fungi</taxon>
        <taxon>Dikarya</taxon>
        <taxon>Ascomycota</taxon>
        <taxon>Pezizomycotina</taxon>
        <taxon>Eurotiomycetes</taxon>
        <taxon>Chaetothyriomycetidae</taxon>
        <taxon>Chaetothyriales</taxon>
        <taxon>Herpotrichiellaceae</taxon>
        <taxon>Cladophialophora</taxon>
    </lineage>
</organism>
<keyword evidence="3" id="KW-0560">Oxidoreductase</keyword>
<dbReference type="InterPro" id="IPR002938">
    <property type="entry name" value="FAD-bd"/>
</dbReference>
<dbReference type="AlphaFoldDB" id="A0A1C1CHU0"/>
<dbReference type="VEuPathDB" id="FungiDB:CLCR_04091"/>
<dbReference type="VEuPathDB" id="FungiDB:G647_08241"/>
<dbReference type="EMBL" id="LGRB01000012">
    <property type="protein sequence ID" value="OCT48089.1"/>
    <property type="molecule type" value="Genomic_DNA"/>
</dbReference>
<dbReference type="PANTHER" id="PTHR46720:SF3">
    <property type="entry name" value="FAD-BINDING DOMAIN-CONTAINING PROTEIN-RELATED"/>
    <property type="match status" value="1"/>
</dbReference>
<evidence type="ECO:0000313" key="5">
    <source>
        <dbReference type="EMBL" id="OCT48089.1"/>
    </source>
</evidence>
<dbReference type="GO" id="GO:0016491">
    <property type="term" value="F:oxidoreductase activity"/>
    <property type="evidence" value="ECO:0007669"/>
    <property type="project" value="UniProtKB-KW"/>
</dbReference>